<dbReference type="OrthoDB" id="188362at2"/>
<keyword evidence="4" id="KW-1185">Reference proteome</keyword>
<dbReference type="PANTHER" id="PTHR46623">
    <property type="entry name" value="CARBOXYMETHYLENEBUTENOLIDASE-RELATED"/>
    <property type="match status" value="1"/>
</dbReference>
<dbReference type="PANTHER" id="PTHR46623:SF6">
    <property type="entry name" value="ALPHA_BETA-HYDROLASES SUPERFAMILY PROTEIN"/>
    <property type="match status" value="1"/>
</dbReference>
<dbReference type="InterPro" id="IPR002925">
    <property type="entry name" value="Dienelactn_hydro"/>
</dbReference>
<organism evidence="3 4">
    <name type="scientific">Streptomyces mobaraensis</name>
    <name type="common">Streptoverticillium mobaraense</name>
    <dbReference type="NCBI Taxonomy" id="35621"/>
    <lineage>
        <taxon>Bacteria</taxon>
        <taxon>Bacillati</taxon>
        <taxon>Actinomycetota</taxon>
        <taxon>Actinomycetes</taxon>
        <taxon>Kitasatosporales</taxon>
        <taxon>Streptomycetaceae</taxon>
        <taxon>Streptomyces</taxon>
    </lineage>
</organism>
<feature type="compositionally biased region" description="Polar residues" evidence="1">
    <location>
        <begin position="1"/>
        <end position="13"/>
    </location>
</feature>
<evidence type="ECO:0000313" key="4">
    <source>
        <dbReference type="Proteomes" id="UP000327000"/>
    </source>
</evidence>
<dbReference type="Proteomes" id="UP000327000">
    <property type="component" value="Unassembled WGS sequence"/>
</dbReference>
<dbReference type="Gene3D" id="3.40.50.1820">
    <property type="entry name" value="alpha/beta hydrolase"/>
    <property type="match status" value="1"/>
</dbReference>
<evidence type="ECO:0000313" key="3">
    <source>
        <dbReference type="EMBL" id="KAB7843813.1"/>
    </source>
</evidence>
<dbReference type="SUPFAM" id="SSF53474">
    <property type="entry name" value="alpha/beta-Hydrolases"/>
    <property type="match status" value="1"/>
</dbReference>
<dbReference type="AlphaFoldDB" id="A0A5N5W6W7"/>
<dbReference type="GO" id="GO:0016787">
    <property type="term" value="F:hydrolase activity"/>
    <property type="evidence" value="ECO:0007669"/>
    <property type="project" value="UniProtKB-KW"/>
</dbReference>
<sequence>MNVTSTDSGTTGSYPIRTEHRDIPVGDGPAMGAYVARPSAPGPFPGVLVGMELFGVDAGVREVCDRLAALGFVALAPDFHHRTAPGSELPRDPEGRKRGFELLELMTRAQVLSDVGAAVDHLRATGSERVTMVGLSVGGHIAYLAATEFDLAAVAVFYGGWLPTTDIPISRPEPTLSLTPKITGRVLFLVGEEDHLIPPAQRREIADALREAGTRHETVVYPGVGHGFLRTDRTTSADAWRRVHALLAGTAAQPPRQLSQST</sequence>
<name>A0A5N5W6W7_STRMB</name>
<reference evidence="3 4" key="1">
    <citation type="journal article" date="2019" name="Microb. Cell Fact.">
        <title>Exploring novel herbicidin analogues by transcriptional regulator overexpression and MS/MS molecular networking.</title>
        <authorList>
            <person name="Shi Y."/>
            <person name="Gu R."/>
            <person name="Li Y."/>
            <person name="Wang X."/>
            <person name="Ren W."/>
            <person name="Li X."/>
            <person name="Wang L."/>
            <person name="Xie Y."/>
            <person name="Hong B."/>
        </authorList>
    </citation>
    <scope>NUCLEOTIDE SEQUENCE [LARGE SCALE GENOMIC DNA]</scope>
    <source>
        <strain evidence="3 4">US-43</strain>
    </source>
</reference>
<proteinExistence type="predicted"/>
<comment type="caution">
    <text evidence="3">The sequence shown here is derived from an EMBL/GenBank/DDBJ whole genome shotgun (WGS) entry which is preliminary data.</text>
</comment>
<evidence type="ECO:0000259" key="2">
    <source>
        <dbReference type="Pfam" id="PF01738"/>
    </source>
</evidence>
<evidence type="ECO:0000256" key="1">
    <source>
        <dbReference type="SAM" id="MobiDB-lite"/>
    </source>
</evidence>
<dbReference type="InterPro" id="IPR051049">
    <property type="entry name" value="Dienelactone_hydrolase-like"/>
</dbReference>
<dbReference type="InterPro" id="IPR029058">
    <property type="entry name" value="AB_hydrolase_fold"/>
</dbReference>
<accession>A0A5N5W6W7</accession>
<feature type="region of interest" description="Disordered" evidence="1">
    <location>
        <begin position="1"/>
        <end position="22"/>
    </location>
</feature>
<protein>
    <submittedName>
        <fullName evidence="3">Dienelactone hydrolase family protein</fullName>
    </submittedName>
</protein>
<dbReference type="EMBL" id="VOKX01000032">
    <property type="protein sequence ID" value="KAB7843813.1"/>
    <property type="molecule type" value="Genomic_DNA"/>
</dbReference>
<feature type="domain" description="Dienelactone hydrolase" evidence="2">
    <location>
        <begin position="31"/>
        <end position="245"/>
    </location>
</feature>
<keyword evidence="3" id="KW-0378">Hydrolase</keyword>
<dbReference type="Pfam" id="PF01738">
    <property type="entry name" value="DLH"/>
    <property type="match status" value="1"/>
</dbReference>
<gene>
    <name evidence="3" type="ORF">FRZ00_17165</name>
</gene>